<gene>
    <name evidence="2" type="ORF">PR003_g17947</name>
</gene>
<evidence type="ECO:0000313" key="3">
    <source>
        <dbReference type="Proteomes" id="UP000434957"/>
    </source>
</evidence>
<dbReference type="AlphaFoldDB" id="A0A6A4EIF5"/>
<protein>
    <submittedName>
        <fullName evidence="2">Uncharacterized protein</fullName>
    </submittedName>
</protein>
<evidence type="ECO:0000256" key="1">
    <source>
        <dbReference type="SAM" id="MobiDB-lite"/>
    </source>
</evidence>
<sequence length="62" mass="6859">MTRRLLGSPQDTPDDSAWGPLSEEEADEVAEKNDCAPSEESSSDESIFLLEDDLRARVTAYI</sequence>
<dbReference type="EMBL" id="QXFT01001404">
    <property type="protein sequence ID" value="KAE9319524.1"/>
    <property type="molecule type" value="Genomic_DNA"/>
</dbReference>
<comment type="caution">
    <text evidence="2">The sequence shown here is derived from an EMBL/GenBank/DDBJ whole genome shotgun (WGS) entry which is preliminary data.</text>
</comment>
<reference evidence="2 3" key="1">
    <citation type="submission" date="2018-08" db="EMBL/GenBank/DDBJ databases">
        <title>Genomic investigation of the strawberry pathogen Phytophthora fragariae indicates pathogenicity is determined by transcriptional variation in three key races.</title>
        <authorList>
            <person name="Adams T.M."/>
            <person name="Armitage A.D."/>
            <person name="Sobczyk M.K."/>
            <person name="Bates H.J."/>
            <person name="Dunwell J.M."/>
            <person name="Nellist C.F."/>
            <person name="Harrison R.J."/>
        </authorList>
    </citation>
    <scope>NUCLEOTIDE SEQUENCE [LARGE SCALE GENOMIC DNA]</scope>
    <source>
        <strain evidence="2 3">SCRP333</strain>
    </source>
</reference>
<accession>A0A6A4EIF5</accession>
<name>A0A6A4EIF5_9STRA</name>
<proteinExistence type="predicted"/>
<evidence type="ECO:0000313" key="2">
    <source>
        <dbReference type="EMBL" id="KAE9319524.1"/>
    </source>
</evidence>
<organism evidence="2 3">
    <name type="scientific">Phytophthora rubi</name>
    <dbReference type="NCBI Taxonomy" id="129364"/>
    <lineage>
        <taxon>Eukaryota</taxon>
        <taxon>Sar</taxon>
        <taxon>Stramenopiles</taxon>
        <taxon>Oomycota</taxon>
        <taxon>Peronosporomycetes</taxon>
        <taxon>Peronosporales</taxon>
        <taxon>Peronosporaceae</taxon>
        <taxon>Phytophthora</taxon>
    </lineage>
</organism>
<feature type="region of interest" description="Disordered" evidence="1">
    <location>
        <begin position="1"/>
        <end position="47"/>
    </location>
</feature>
<keyword evidence="3" id="KW-1185">Reference proteome</keyword>
<dbReference type="Proteomes" id="UP000434957">
    <property type="component" value="Unassembled WGS sequence"/>
</dbReference>